<dbReference type="NCBIfam" id="NF004168">
    <property type="entry name" value="PRK05634.1"/>
    <property type="match status" value="1"/>
</dbReference>
<dbReference type="Gene3D" id="3.40.50.1580">
    <property type="entry name" value="Nucleoside phosphorylase domain"/>
    <property type="match status" value="1"/>
</dbReference>
<feature type="domain" description="Nucleoside phosphorylase" evidence="1">
    <location>
        <begin position="104"/>
        <end position="160"/>
    </location>
</feature>
<organism evidence="2 3">
    <name type="scientific">Gordonia cholesterolivorans</name>
    <dbReference type="NCBI Taxonomy" id="559625"/>
    <lineage>
        <taxon>Bacteria</taxon>
        <taxon>Bacillati</taxon>
        <taxon>Actinomycetota</taxon>
        <taxon>Actinomycetes</taxon>
        <taxon>Mycobacteriales</taxon>
        <taxon>Gordoniaceae</taxon>
        <taxon>Gordonia</taxon>
    </lineage>
</organism>
<protein>
    <submittedName>
        <fullName evidence="2">Nucleosidase</fullName>
    </submittedName>
</protein>
<dbReference type="InterPro" id="IPR035994">
    <property type="entry name" value="Nucleoside_phosphorylase_sf"/>
</dbReference>
<dbReference type="Pfam" id="PF01048">
    <property type="entry name" value="PNP_UDP_1"/>
    <property type="match status" value="1"/>
</dbReference>
<dbReference type="RefSeq" id="WP_045538314.1">
    <property type="nucleotide sequence ID" value="NZ_BAAARB010000009.1"/>
</dbReference>
<dbReference type="PANTHER" id="PTHR46832:SF1">
    <property type="entry name" value="5'-METHYLTHIOADENOSINE_S-ADENOSYLHOMOCYSTEINE NUCLEOSIDASE"/>
    <property type="match status" value="1"/>
</dbReference>
<comment type="caution">
    <text evidence="2">The sequence shown here is derived from an EMBL/GenBank/DDBJ whole genome shotgun (WGS) entry which is preliminary data.</text>
</comment>
<evidence type="ECO:0000313" key="2">
    <source>
        <dbReference type="EMBL" id="GAA2379882.1"/>
    </source>
</evidence>
<dbReference type="InterPro" id="IPR000845">
    <property type="entry name" value="Nucleoside_phosphorylase_d"/>
</dbReference>
<evidence type="ECO:0000313" key="3">
    <source>
        <dbReference type="Proteomes" id="UP001501170"/>
    </source>
</evidence>
<accession>A0ABP5UKQ5</accession>
<evidence type="ECO:0000259" key="1">
    <source>
        <dbReference type="Pfam" id="PF01048"/>
    </source>
</evidence>
<dbReference type="EMBL" id="BAAARB010000009">
    <property type="protein sequence ID" value="GAA2379882.1"/>
    <property type="molecule type" value="Genomic_DNA"/>
</dbReference>
<reference evidence="3" key="1">
    <citation type="journal article" date="2019" name="Int. J. Syst. Evol. Microbiol.">
        <title>The Global Catalogue of Microorganisms (GCM) 10K type strain sequencing project: providing services to taxonomists for standard genome sequencing and annotation.</title>
        <authorList>
            <consortium name="The Broad Institute Genomics Platform"/>
            <consortium name="The Broad Institute Genome Sequencing Center for Infectious Disease"/>
            <person name="Wu L."/>
            <person name="Ma J."/>
        </authorList>
    </citation>
    <scope>NUCLEOTIDE SEQUENCE [LARGE SCALE GENOMIC DNA]</scope>
    <source>
        <strain evidence="3">JCM 16227</strain>
    </source>
</reference>
<sequence>MSAPDGVLVVSATRAEAAHVPPGADLLITGIGKVRAASKVTHRLAVGDYRRVINIGTAGALRDGRTGLFTPSRVIEHDISAADLAAMGYHTVDEWDVAGGDGSVLATGDTFVNDPLHRDRLALRADLVDMEGAAIAHVCAEYGLPLRVVKVVTDNADDSAFDWPQAIAAAARDLGDWLDGSRFGEI</sequence>
<dbReference type="Proteomes" id="UP001501170">
    <property type="component" value="Unassembled WGS sequence"/>
</dbReference>
<dbReference type="SUPFAM" id="SSF53167">
    <property type="entry name" value="Purine and uridine phosphorylases"/>
    <property type="match status" value="1"/>
</dbReference>
<name>A0ABP5UKQ5_9ACTN</name>
<dbReference type="PANTHER" id="PTHR46832">
    <property type="entry name" value="5'-METHYLTHIOADENOSINE/S-ADENOSYLHOMOCYSTEINE NUCLEOSIDASE"/>
    <property type="match status" value="1"/>
</dbReference>
<gene>
    <name evidence="2" type="ORF">GCM10009855_19930</name>
</gene>
<proteinExistence type="predicted"/>
<keyword evidence="3" id="KW-1185">Reference proteome</keyword>